<accession>A0ACC2J3L0</accession>
<organism evidence="1 2">
    <name type="scientific">Nemania bipapillata</name>
    <dbReference type="NCBI Taxonomy" id="110536"/>
    <lineage>
        <taxon>Eukaryota</taxon>
        <taxon>Fungi</taxon>
        <taxon>Dikarya</taxon>
        <taxon>Ascomycota</taxon>
        <taxon>Pezizomycotina</taxon>
        <taxon>Sordariomycetes</taxon>
        <taxon>Xylariomycetidae</taxon>
        <taxon>Xylariales</taxon>
        <taxon>Xylariaceae</taxon>
        <taxon>Nemania</taxon>
    </lineage>
</organism>
<gene>
    <name evidence="1" type="ORF">ONZ43_g1686</name>
</gene>
<keyword evidence="2" id="KW-1185">Reference proteome</keyword>
<dbReference type="EMBL" id="JAPESX010000306">
    <property type="protein sequence ID" value="KAJ8122006.1"/>
    <property type="molecule type" value="Genomic_DNA"/>
</dbReference>
<evidence type="ECO:0000313" key="1">
    <source>
        <dbReference type="EMBL" id="KAJ8122006.1"/>
    </source>
</evidence>
<evidence type="ECO:0000313" key="2">
    <source>
        <dbReference type="Proteomes" id="UP001153334"/>
    </source>
</evidence>
<dbReference type="Proteomes" id="UP001153334">
    <property type="component" value="Unassembled WGS sequence"/>
</dbReference>
<proteinExistence type="predicted"/>
<protein>
    <submittedName>
        <fullName evidence="1">Uncharacterized protein</fullName>
    </submittedName>
</protein>
<sequence length="286" mass="30533">MAPSAIPINFGPGLLPRLLSALIFGTPVAMTTADIQATIKDFADTARLASDAGFTGVEIHAAHGYLLAQFLSPESNKRTDEYGGSAAARAKIVLEIIAAIREVVPKSFCVGIKLNSVDVQSTSQLSDTLEQLKLIAATGIDFLEISGGSYEQPTMSTGLTSSEAAPIKSERTKAREAFFLEFAEKIRHELPGLPLMVTGGFRTRAGMNEALSSNACDMIGIGRPSVLAPALPKDVVLNNSVENESAKVSAPHIERAWWMKKFGVSAVGVGAENMWYQVRLQRIGKA</sequence>
<reference evidence="1" key="1">
    <citation type="submission" date="2022-11" db="EMBL/GenBank/DDBJ databases">
        <title>Genome Sequence of Nemania bipapillata.</title>
        <authorList>
            <person name="Buettner E."/>
        </authorList>
    </citation>
    <scope>NUCLEOTIDE SEQUENCE</scope>
    <source>
        <strain evidence="1">CP14</strain>
    </source>
</reference>
<name>A0ACC2J3L0_9PEZI</name>
<comment type="caution">
    <text evidence="1">The sequence shown here is derived from an EMBL/GenBank/DDBJ whole genome shotgun (WGS) entry which is preliminary data.</text>
</comment>